<dbReference type="PANTHER" id="PTHR10903:SF188">
    <property type="entry name" value="GTPASE IMAP FAMILY MEMBER 2-LIKE-RELATED"/>
    <property type="match status" value="1"/>
</dbReference>
<dbReference type="AlphaFoldDB" id="A0A498P3W3"/>
<proteinExistence type="inferred from homology"/>
<feature type="domain" description="AIG1-type G" evidence="4">
    <location>
        <begin position="17"/>
        <end position="127"/>
    </location>
</feature>
<accession>A0A498P3W3</accession>
<keyword evidence="6" id="KW-1185">Reference proteome</keyword>
<feature type="domain" description="AIG1-type G" evidence="4">
    <location>
        <begin position="204"/>
        <end position="366"/>
    </location>
</feature>
<reference evidence="5 6" key="1">
    <citation type="submission" date="2018-03" db="EMBL/GenBank/DDBJ databases">
        <title>Draft genome sequence of Rohu Carp (Labeo rohita).</title>
        <authorList>
            <person name="Das P."/>
            <person name="Kushwaha B."/>
            <person name="Joshi C.G."/>
            <person name="Kumar D."/>
            <person name="Nagpure N.S."/>
            <person name="Sahoo L."/>
            <person name="Das S.P."/>
            <person name="Bit A."/>
            <person name="Patnaik S."/>
            <person name="Meher P.K."/>
            <person name="Jayasankar P."/>
            <person name="Koringa P.G."/>
            <person name="Patel N.V."/>
            <person name="Hinsu A.T."/>
            <person name="Kumar R."/>
            <person name="Pandey M."/>
            <person name="Agarwal S."/>
            <person name="Srivastava S."/>
            <person name="Singh M."/>
            <person name="Iquebal M.A."/>
            <person name="Jaiswal S."/>
            <person name="Angadi U.B."/>
            <person name="Kumar N."/>
            <person name="Raza M."/>
            <person name="Shah T.M."/>
            <person name="Rai A."/>
            <person name="Jena J.K."/>
        </authorList>
    </citation>
    <scope>NUCLEOTIDE SEQUENCE [LARGE SCALE GENOMIC DNA]</scope>
    <source>
        <strain evidence="5">DASCIFA01</strain>
        <tissue evidence="5">Testis</tissue>
    </source>
</reference>
<dbReference type="Proteomes" id="UP000290572">
    <property type="component" value="Unassembled WGS sequence"/>
</dbReference>
<name>A0A498P3W3_LABRO</name>
<dbReference type="PANTHER" id="PTHR10903">
    <property type="entry name" value="GTPASE, IMAP FAMILY MEMBER-RELATED"/>
    <property type="match status" value="1"/>
</dbReference>
<organism evidence="5 6">
    <name type="scientific">Labeo rohita</name>
    <name type="common">Indian major carp</name>
    <name type="synonym">Cyprinus rohita</name>
    <dbReference type="NCBI Taxonomy" id="84645"/>
    <lineage>
        <taxon>Eukaryota</taxon>
        <taxon>Metazoa</taxon>
        <taxon>Chordata</taxon>
        <taxon>Craniata</taxon>
        <taxon>Vertebrata</taxon>
        <taxon>Euteleostomi</taxon>
        <taxon>Actinopterygii</taxon>
        <taxon>Neopterygii</taxon>
        <taxon>Teleostei</taxon>
        <taxon>Ostariophysi</taxon>
        <taxon>Cypriniformes</taxon>
        <taxon>Cyprinidae</taxon>
        <taxon>Labeoninae</taxon>
        <taxon>Labeonini</taxon>
        <taxon>Labeo</taxon>
    </lineage>
</organism>
<gene>
    <name evidence="5" type="ORF">ROHU_001307</name>
</gene>
<evidence type="ECO:0000256" key="2">
    <source>
        <dbReference type="ARBA" id="ARBA00022741"/>
    </source>
</evidence>
<dbReference type="STRING" id="84645.A0A498P3W3"/>
<protein>
    <submittedName>
        <fullName evidence="5">Interferon-induced very large GTPase 1-like protein</fullName>
    </submittedName>
</protein>
<evidence type="ECO:0000259" key="4">
    <source>
        <dbReference type="Pfam" id="PF04548"/>
    </source>
</evidence>
<dbReference type="GO" id="GO:0005525">
    <property type="term" value="F:GTP binding"/>
    <property type="evidence" value="ECO:0007669"/>
    <property type="project" value="UniProtKB-KW"/>
</dbReference>
<dbReference type="InterPro" id="IPR006703">
    <property type="entry name" value="G_AIG1"/>
</dbReference>
<comment type="caution">
    <text evidence="5">The sequence shown here is derived from an EMBL/GenBank/DDBJ whole genome shotgun (WGS) entry which is preliminary data.</text>
</comment>
<evidence type="ECO:0000313" key="6">
    <source>
        <dbReference type="Proteomes" id="UP000290572"/>
    </source>
</evidence>
<dbReference type="EMBL" id="QBIY01005011">
    <property type="protein sequence ID" value="RXN38234.1"/>
    <property type="molecule type" value="Genomic_DNA"/>
</dbReference>
<dbReference type="Gene3D" id="3.40.50.300">
    <property type="entry name" value="P-loop containing nucleotide triphosphate hydrolases"/>
    <property type="match status" value="2"/>
</dbReference>
<sequence length="381" mass="44297">MFNSEAHPDQVQRERRMHKTVINVPHLLQPHLSDHQITVAVNECMHQSDPGPHVIILVLRNDQCSREDQKHVEKVLHSFSDTVYEYTMVLSTQEPDSKPTKVNVFIKEIIKKCSNRHYQLNNSSPAELREKIENFVQKNNRRYLVCDEFSSLEGSENPMEQQVTEVGHAELAPTVALFGNSASVQFKPENILLGEEKPFKTIKTSRIVPEQRKIAERHVSVINMTSLHETNSVHHLIDQLLNENEIHAFIFVVRLGQLTDADKMGIEWLQKVFGDEVLQFVMILFTYETEEECESIIDDIKNKIVLEELLEKCGGRYQTCNKMMTNQSEMRELMNNIEDLFKENQQQCYTADIYNAVLKRQNIFQKNKDEIGNGFNRRKNT</sequence>
<keyword evidence="2" id="KW-0547">Nucleotide-binding</keyword>
<dbReference type="InterPro" id="IPR045058">
    <property type="entry name" value="GIMA/IAN/Toc"/>
</dbReference>
<keyword evidence="3" id="KW-0342">GTP-binding</keyword>
<dbReference type="Pfam" id="PF04548">
    <property type="entry name" value="AIG1"/>
    <property type="match status" value="2"/>
</dbReference>
<evidence type="ECO:0000313" key="5">
    <source>
        <dbReference type="EMBL" id="RXN38234.1"/>
    </source>
</evidence>
<evidence type="ECO:0000256" key="1">
    <source>
        <dbReference type="ARBA" id="ARBA00008535"/>
    </source>
</evidence>
<dbReference type="InterPro" id="IPR027417">
    <property type="entry name" value="P-loop_NTPase"/>
</dbReference>
<comment type="similarity">
    <text evidence="1">Belongs to the TRAFAC class TrmE-Era-EngA-EngB-Septin-like GTPase superfamily. AIG1/Toc34/Toc159-like paraseptin GTPase family. IAN subfamily.</text>
</comment>
<evidence type="ECO:0000256" key="3">
    <source>
        <dbReference type="ARBA" id="ARBA00023134"/>
    </source>
</evidence>